<reference evidence="1 2" key="1">
    <citation type="submission" date="2019-04" db="EMBL/GenBank/DDBJ databases">
        <title>Genome sequence of strain 7209-2.</title>
        <authorList>
            <person name="Gao J."/>
            <person name="Sun J."/>
        </authorList>
    </citation>
    <scope>NUCLEOTIDE SEQUENCE [LARGE SCALE GENOMIC DNA]</scope>
    <source>
        <strain evidence="1 2">7209-2</strain>
    </source>
</reference>
<dbReference type="Proteomes" id="UP000309667">
    <property type="component" value="Unassembled WGS sequence"/>
</dbReference>
<dbReference type="InterPro" id="IPR009061">
    <property type="entry name" value="DNA-bd_dom_put_sf"/>
</dbReference>
<gene>
    <name evidence="1" type="ORF">E9677_22745</name>
</gene>
<proteinExistence type="predicted"/>
<evidence type="ECO:0000313" key="1">
    <source>
        <dbReference type="EMBL" id="THV10576.1"/>
    </source>
</evidence>
<name>A0ABY2QP64_9HYPH</name>
<evidence type="ECO:0000313" key="2">
    <source>
        <dbReference type="Proteomes" id="UP000309667"/>
    </source>
</evidence>
<protein>
    <submittedName>
        <fullName evidence="1">Helix-turn-helix domain-containing protein</fullName>
    </submittedName>
</protein>
<sequence length="89" mass="10066">MKPHLSRALEPPLPRFAVSRLEAAKLLDVSVGTFDNWVRQGLMPKGIKIGSLRRWDAGQLRACWYDLVETNQEGDVEDDQENPFDNTVG</sequence>
<keyword evidence="2" id="KW-1185">Reference proteome</keyword>
<dbReference type="EMBL" id="STGT01000007">
    <property type="protein sequence ID" value="THV10576.1"/>
    <property type="molecule type" value="Genomic_DNA"/>
</dbReference>
<accession>A0ABY2QP64</accession>
<dbReference type="RefSeq" id="WP_136560352.1">
    <property type="nucleotide sequence ID" value="NZ_STGT01000007.1"/>
</dbReference>
<dbReference type="SUPFAM" id="SSF46955">
    <property type="entry name" value="Putative DNA-binding domain"/>
    <property type="match status" value="1"/>
</dbReference>
<comment type="caution">
    <text evidence="1">The sequence shown here is derived from an EMBL/GenBank/DDBJ whole genome shotgun (WGS) entry which is preliminary data.</text>
</comment>
<organism evidence="1 2">
    <name type="scientific">Rhizobium rhizophilum</name>
    <dbReference type="NCBI Taxonomy" id="1850373"/>
    <lineage>
        <taxon>Bacteria</taxon>
        <taxon>Pseudomonadati</taxon>
        <taxon>Pseudomonadota</taxon>
        <taxon>Alphaproteobacteria</taxon>
        <taxon>Hyphomicrobiales</taxon>
        <taxon>Rhizobiaceae</taxon>
        <taxon>Rhizobium/Agrobacterium group</taxon>
        <taxon>Rhizobium</taxon>
    </lineage>
</organism>